<comment type="subcellular location">
    <subcellularLocation>
        <location evidence="1">Cell envelope</location>
    </subcellularLocation>
</comment>
<dbReference type="InterPro" id="IPR001119">
    <property type="entry name" value="SLH_dom"/>
</dbReference>
<keyword evidence="2" id="KW-0732">Signal</keyword>
<dbReference type="SUPFAM" id="SSF63825">
    <property type="entry name" value="YWTD domain"/>
    <property type="match status" value="1"/>
</dbReference>
<evidence type="ECO:0000256" key="1">
    <source>
        <dbReference type="ARBA" id="ARBA00004196"/>
    </source>
</evidence>
<dbReference type="NCBIfam" id="TIGR02543">
    <property type="entry name" value="List_Bact_rpt"/>
    <property type="match status" value="6"/>
</dbReference>
<sequence length="1329" mass="142085">MRSGFSKWVVWLCMLVLVTAGFPLKQAHAAASTGSIYYTESNSPYWDAKFANLADGSGVTKFYDSATGTPQGIAVDPINKKLYYSDPHTSVGKIYKSELDGSNAVVLLAGVNANSIALDLIHNKMYFTEAYGSHFQVSMANIDGTNVQVIYTSATGTPKGIAVDPEGGFLYYSDAHSTVAKIFRSNLDGSDAIVFKSGVNAYNLALDKLHGKIYYAESNSPNFQVSVANLSDGSNAQVIYTSATGTPQSVAVDPVGGYVYYGDSHNTVAKIFRANLDGSNPTVFMTDVRANSIALYIEPPKYKVAYDANGSTSGTAPFDSNSYLQGDSVNVLANTGNLARTGYTFDGWSTGSGTSYAPGSSFNMGTADVTLFAKWTINSYAVTFNSNGGSAVNDQTVNYNGTVSEPTDPTKTGYTFGGWYSDSKLDNKYVFTTPVTGDITLYAKWTLNAYTVTFNSNSGSAVSPQTVNHGEAADKPADPTRTGYTFGGWYSDSGLENAYIFTTQVTGNMTLYAKWTINSYSITFNSNGGSGVNGQTVNYNGTVSEPTDPTKTGYTFGGWYTDSNLDNKYVFATPVTGDITLYAKWTLNAYTVTFNSNSGSAVSPQTVNHGQAADKPADPTRTGYTFGGWYSDSGLKNAYIFTTQVTGNMTLYAKWTINSYSITFNSNGGSGVNDQTVNYNGTVSEPTDPTKTGYTFGGWYTDSNLDNKYVFATPVTGDVTLYAKFTLVPLLTNVTLTSSNLADAYAKVGDTVTLSFKANKPLNGLPVVKIAGHTVTASLMSDNRFEATYTFTDTDTEGTTAFTIDFADQEGLTGSQVTATTDNSSVFFDQTAPTGALAINGGNAITNSSTVNLSITAADGAGSGHINMRFSNDALTWSTWEPVSASKAWTLAEGNGSKNVYMQLQDAAGNLIATPLSAAIELKIFVSPPSQTVSAINVNGQIIDPSKWDTSKPSVSITVTPNGDGSAFVSIPASILTTLYGKNSNFIIEIKAPYGSYQVPVNLASLIPNLNGLLTANNLKAEDVGFKITLTDKSSSQEILNAFKKSLPNGAVLGSIVDFHIDVVNTKIGTAIGGANQFSQAITRTIPMPKALTEMPAGWGAYRYNEQTKKFEFVPAKKEKIDGVWYVMISSYSNSIYAVVQNSVSFTDMSKHWAQPVVQLAAVKGLVQGIGNGKFDPNRSVTRAEFTAMLMRALGRGAIASSAAPFEDVQSGKWYSAEVTAAKELGLLDFVTGSRFMPDQALTREEMASMLAAVVELEQFKVDSKSIDLNHYKDINNINPVYLEDVKLVVQLQIMTGTGTKFAPKDATTRAEAAAVLIRTLQALGMIDK</sequence>
<reference evidence="4 5" key="1">
    <citation type="submission" date="2023-05" db="EMBL/GenBank/DDBJ databases">
        <title>Draft genome of Paenibacillus sp. CCS26.</title>
        <authorList>
            <person name="Akita H."/>
            <person name="Shinto Y."/>
            <person name="Kimura Z."/>
        </authorList>
    </citation>
    <scope>NUCLEOTIDE SEQUENCE [LARGE SCALE GENOMIC DNA]</scope>
    <source>
        <strain evidence="4 5">CCS26</strain>
    </source>
</reference>
<organism evidence="4 5">
    <name type="scientific">Paenibacillus glycanilyticus</name>
    <dbReference type="NCBI Taxonomy" id="126569"/>
    <lineage>
        <taxon>Bacteria</taxon>
        <taxon>Bacillati</taxon>
        <taxon>Bacillota</taxon>
        <taxon>Bacilli</taxon>
        <taxon>Bacillales</taxon>
        <taxon>Paenibacillaceae</taxon>
        <taxon>Paenibacillus</taxon>
    </lineage>
</organism>
<dbReference type="Gene3D" id="2.60.40.4270">
    <property type="entry name" value="Listeria-Bacteroides repeat domain"/>
    <property type="match status" value="6"/>
</dbReference>
<dbReference type="InterPro" id="IPR050778">
    <property type="entry name" value="Cueball_EGF_LRP_Nidogen"/>
</dbReference>
<feature type="domain" description="SLH" evidence="3">
    <location>
        <begin position="1205"/>
        <end position="1265"/>
    </location>
</feature>
<feature type="domain" description="SLH" evidence="3">
    <location>
        <begin position="1269"/>
        <end position="1329"/>
    </location>
</feature>
<feature type="signal peptide" evidence="2">
    <location>
        <begin position="1"/>
        <end position="29"/>
    </location>
</feature>
<dbReference type="PANTHER" id="PTHR46513">
    <property type="entry name" value="VITELLOGENIN RECEPTOR-LIKE PROTEIN-RELATED-RELATED"/>
    <property type="match status" value="1"/>
</dbReference>
<dbReference type="Gene3D" id="2.120.10.30">
    <property type="entry name" value="TolB, C-terminal domain"/>
    <property type="match status" value="2"/>
</dbReference>
<dbReference type="InterPro" id="IPR042229">
    <property type="entry name" value="Listeria/Bacterioides_rpt_sf"/>
</dbReference>
<dbReference type="PROSITE" id="PS51120">
    <property type="entry name" value="LDLRB"/>
    <property type="match status" value="1"/>
</dbReference>
<dbReference type="SMART" id="SM00135">
    <property type="entry name" value="LY"/>
    <property type="match status" value="4"/>
</dbReference>
<name>A0ABQ6NHN0_9BACL</name>
<keyword evidence="5" id="KW-1185">Reference proteome</keyword>
<feature type="domain" description="SLH" evidence="3">
    <location>
        <begin position="1141"/>
        <end position="1204"/>
    </location>
</feature>
<evidence type="ECO:0000259" key="3">
    <source>
        <dbReference type="PROSITE" id="PS51272"/>
    </source>
</evidence>
<dbReference type="Pfam" id="PF16472">
    <property type="entry name" value="DUF5050"/>
    <property type="match status" value="1"/>
</dbReference>
<dbReference type="Pfam" id="PF00395">
    <property type="entry name" value="SLH"/>
    <property type="match status" value="3"/>
</dbReference>
<dbReference type="InterPro" id="IPR000033">
    <property type="entry name" value="LDLR_classB_rpt"/>
</dbReference>
<dbReference type="PROSITE" id="PS51272">
    <property type="entry name" value="SLH"/>
    <property type="match status" value="3"/>
</dbReference>
<dbReference type="InterPro" id="IPR032485">
    <property type="entry name" value="LRP1-like_beta_prop"/>
</dbReference>
<dbReference type="InterPro" id="IPR013378">
    <property type="entry name" value="InlB-like_B-rpt"/>
</dbReference>
<accession>A0ABQ6NHN0</accession>
<evidence type="ECO:0000313" key="4">
    <source>
        <dbReference type="EMBL" id="GMK44080.1"/>
    </source>
</evidence>
<proteinExistence type="predicted"/>
<dbReference type="Pfam" id="PF09479">
    <property type="entry name" value="Flg_new"/>
    <property type="match status" value="6"/>
</dbReference>
<evidence type="ECO:0000313" key="5">
    <source>
        <dbReference type="Proteomes" id="UP001285921"/>
    </source>
</evidence>
<dbReference type="EMBL" id="BTCL01000003">
    <property type="protein sequence ID" value="GMK44080.1"/>
    <property type="molecule type" value="Genomic_DNA"/>
</dbReference>
<feature type="chain" id="PRO_5046815120" description="SLH domain-containing protein" evidence="2">
    <location>
        <begin position="30"/>
        <end position="1329"/>
    </location>
</feature>
<protein>
    <recommendedName>
        <fullName evidence="3">SLH domain-containing protein</fullName>
    </recommendedName>
</protein>
<dbReference type="InterPro" id="IPR011042">
    <property type="entry name" value="6-blade_b-propeller_TolB-like"/>
</dbReference>
<evidence type="ECO:0000256" key="2">
    <source>
        <dbReference type="SAM" id="SignalP"/>
    </source>
</evidence>
<gene>
    <name evidence="4" type="ORF">PghCCS26_12070</name>
</gene>
<dbReference type="Proteomes" id="UP001285921">
    <property type="component" value="Unassembled WGS sequence"/>
</dbReference>
<comment type="caution">
    <text evidence="4">The sequence shown here is derived from an EMBL/GenBank/DDBJ whole genome shotgun (WGS) entry which is preliminary data.</text>
</comment>